<feature type="domain" description="RING-type" evidence="2">
    <location>
        <begin position="214"/>
        <end position="249"/>
    </location>
</feature>
<dbReference type="PANTHER" id="PTHR14879:SF5">
    <property type="entry name" value="RING-TYPE DOMAIN-CONTAINING PROTEIN"/>
    <property type="match status" value="1"/>
</dbReference>
<dbReference type="Pfam" id="PF13920">
    <property type="entry name" value="zf-C3HC4_3"/>
    <property type="match status" value="1"/>
</dbReference>
<evidence type="ECO:0000256" key="1">
    <source>
        <dbReference type="PROSITE-ProRule" id="PRU00175"/>
    </source>
</evidence>
<dbReference type="GO" id="GO:0008270">
    <property type="term" value="F:zinc ion binding"/>
    <property type="evidence" value="ECO:0007669"/>
    <property type="project" value="UniProtKB-KW"/>
</dbReference>
<dbReference type="PANTHER" id="PTHR14879">
    <property type="entry name" value="CASPASE REGULATOR, RING FINGER DOMAIN-CONTAINING"/>
    <property type="match status" value="1"/>
</dbReference>
<dbReference type="InterPro" id="IPR001370">
    <property type="entry name" value="BIR_rpt"/>
</dbReference>
<keyword evidence="1" id="KW-0862">Zinc</keyword>
<reference evidence="3" key="1">
    <citation type="submission" date="2012-06" db="EMBL/GenBank/DDBJ databases">
        <title>Genomic sequencing and analysis of the Dendrolimus kikuchii nucleopolyhedrovirus.</title>
        <authorList>
            <person name="Yang M.M."/>
        </authorList>
    </citation>
    <scope>NUCLEOTIDE SEQUENCE</scope>
    <source>
        <strain evidence="3">YN</strain>
    </source>
</reference>
<evidence type="ECO:0000259" key="2">
    <source>
        <dbReference type="PROSITE" id="PS50089"/>
    </source>
</evidence>
<sequence>MQSKMASLELFNLLIASTEGRFQTMQNMSLDNDLKRQLAKTGLYYYDSTLKCVGCDATMDKINDKLVKRHTFSKNCTSSANALAFNEAMRRRSFASFKTCRRQFKSRDTVDALVRRGYYSFGKPGHLKCAGCDLVFKYTTLEAAQRQRHRIECIFFDPPLSSSSPSSPSSKNISCAVKNVLWSDLPPPKINTLPSAPVDDDDDDDDRLNRALECKICFEKEKSVCFMPCRHLATCAQCSRRCKRCCVCNAKIVHTIETLPQ</sequence>
<dbReference type="InterPro" id="IPR001841">
    <property type="entry name" value="Znf_RING"/>
</dbReference>
<dbReference type="EMBL" id="JX193905">
    <property type="protein sequence ID" value="AFS51961.1"/>
    <property type="molecule type" value="Genomic_DNA"/>
</dbReference>
<name>V9LSN6_9ABAC</name>
<protein>
    <submittedName>
        <fullName evidence="3">DekiORF83</fullName>
    </submittedName>
</protein>
<dbReference type="PROSITE" id="PS50143">
    <property type="entry name" value="BIR_REPEAT_2"/>
    <property type="match status" value="1"/>
</dbReference>
<organism evidence="3">
    <name type="scientific">Dendrolimus kikuchii nucleopolyhedrovirus</name>
    <dbReference type="NCBI Taxonomy" id="1219875"/>
    <lineage>
        <taxon>Viruses</taxon>
        <taxon>Viruses incertae sedis</taxon>
        <taxon>Naldaviricetes</taxon>
        <taxon>Lefavirales</taxon>
        <taxon>Baculoviridae</taxon>
        <taxon>Alphabaculovirus</taxon>
    </lineage>
</organism>
<dbReference type="SUPFAM" id="SSF57924">
    <property type="entry name" value="Inhibitor of apoptosis (IAP) repeat"/>
    <property type="match status" value="2"/>
</dbReference>
<evidence type="ECO:0000313" key="3">
    <source>
        <dbReference type="EMBL" id="AFS51961.1"/>
    </source>
</evidence>
<dbReference type="PROSITE" id="PS50089">
    <property type="entry name" value="ZF_RING_2"/>
    <property type="match status" value="1"/>
</dbReference>
<dbReference type="InterPro" id="IPR013083">
    <property type="entry name" value="Znf_RING/FYVE/PHD"/>
</dbReference>
<dbReference type="Gene3D" id="3.30.40.10">
    <property type="entry name" value="Zinc/RING finger domain, C3HC4 (zinc finger)"/>
    <property type="match status" value="1"/>
</dbReference>
<accession>V9LSN6</accession>
<keyword evidence="1" id="KW-0479">Metal-binding</keyword>
<proteinExistence type="predicted"/>
<gene>
    <name evidence="3" type="primary">iap-2</name>
</gene>
<dbReference type="InterPro" id="IPR051728">
    <property type="entry name" value="RING-FYVE_E3_ubiquitin-ligase"/>
</dbReference>
<keyword evidence="1" id="KW-0863">Zinc-finger</keyword>